<proteinExistence type="predicted"/>
<reference evidence="2" key="1">
    <citation type="submission" date="2012-02" db="EMBL/GenBank/DDBJ databases">
        <title>The complete genome of Echinicola vietnamensis DSM 17526.</title>
        <authorList>
            <person name="Lucas S."/>
            <person name="Copeland A."/>
            <person name="Lapidus A."/>
            <person name="Glavina del Rio T."/>
            <person name="Dalin E."/>
            <person name="Tice H."/>
            <person name="Bruce D."/>
            <person name="Goodwin L."/>
            <person name="Pitluck S."/>
            <person name="Peters L."/>
            <person name="Ovchinnikova G."/>
            <person name="Teshima H."/>
            <person name="Kyrpides N."/>
            <person name="Mavromatis K."/>
            <person name="Ivanova N."/>
            <person name="Brettin T."/>
            <person name="Detter J.C."/>
            <person name="Han C."/>
            <person name="Larimer F."/>
            <person name="Land M."/>
            <person name="Hauser L."/>
            <person name="Markowitz V."/>
            <person name="Cheng J.-F."/>
            <person name="Hugenholtz P."/>
            <person name="Woyke T."/>
            <person name="Wu D."/>
            <person name="Brambilla E."/>
            <person name="Klenk H.-P."/>
            <person name="Eisen J.A."/>
        </authorList>
    </citation>
    <scope>NUCLEOTIDE SEQUENCE [LARGE SCALE GENOMIC DNA]</scope>
    <source>
        <strain evidence="2">DSM 17526 / LMG 23754 / KMM 6221</strain>
    </source>
</reference>
<name>L0FVQ9_ECHVK</name>
<dbReference type="STRING" id="926556.Echvi_0568"/>
<dbReference type="EMBL" id="CP003346">
    <property type="protein sequence ID" value="AGA76846.1"/>
    <property type="molecule type" value="Genomic_DNA"/>
</dbReference>
<evidence type="ECO:0000313" key="2">
    <source>
        <dbReference type="Proteomes" id="UP000010796"/>
    </source>
</evidence>
<dbReference type="KEGG" id="evi:Echvi_0568"/>
<dbReference type="Proteomes" id="UP000010796">
    <property type="component" value="Chromosome"/>
</dbReference>
<evidence type="ECO:0000313" key="1">
    <source>
        <dbReference type="EMBL" id="AGA76846.1"/>
    </source>
</evidence>
<gene>
    <name evidence="1" type="ordered locus">Echvi_0568</name>
</gene>
<dbReference type="HOGENOM" id="CLU_2507381_0_0_10"/>
<keyword evidence="2" id="KW-1185">Reference proteome</keyword>
<organism evidence="1 2">
    <name type="scientific">Echinicola vietnamensis (strain DSM 17526 / LMG 23754 / KMM 6221)</name>
    <dbReference type="NCBI Taxonomy" id="926556"/>
    <lineage>
        <taxon>Bacteria</taxon>
        <taxon>Pseudomonadati</taxon>
        <taxon>Bacteroidota</taxon>
        <taxon>Cytophagia</taxon>
        <taxon>Cytophagales</taxon>
        <taxon>Cyclobacteriaceae</taxon>
        <taxon>Echinicola</taxon>
    </lineage>
</organism>
<accession>L0FVQ9</accession>
<dbReference type="AlphaFoldDB" id="L0FVQ9"/>
<protein>
    <submittedName>
        <fullName evidence="1">Uncharacterized protein</fullName>
    </submittedName>
</protein>
<sequence length="85" mass="9861">MGEEEKSRYDFETLEGRMEAYRATERFVQVFDLKGNVLADIQCPKGMLLGDVVNGNGQWVMTKDQAFFGQEQDWQTIYMLELVSK</sequence>